<dbReference type="InParanoid" id="B5FV77"/>
<feature type="compositionally biased region" description="Low complexity" evidence="2">
    <location>
        <begin position="1"/>
        <end position="18"/>
    </location>
</feature>
<organism evidence="3 4">
    <name type="scientific">Kluyveromyces lactis (strain ATCC 8585 / CBS 2359 / DSM 70799 / NBRC 1267 / NRRL Y-1140 / WM37)</name>
    <name type="common">Yeast</name>
    <name type="synonym">Candida sphaerica</name>
    <dbReference type="NCBI Taxonomy" id="284590"/>
    <lineage>
        <taxon>Eukaryota</taxon>
        <taxon>Fungi</taxon>
        <taxon>Dikarya</taxon>
        <taxon>Ascomycota</taxon>
        <taxon>Saccharomycotina</taxon>
        <taxon>Saccharomycetes</taxon>
        <taxon>Saccharomycetales</taxon>
        <taxon>Saccharomycetaceae</taxon>
        <taxon>Kluyveromyces</taxon>
    </lineage>
</organism>
<feature type="coiled-coil region" evidence="1">
    <location>
        <begin position="23"/>
        <end position="57"/>
    </location>
</feature>
<evidence type="ECO:0000256" key="2">
    <source>
        <dbReference type="SAM" id="MobiDB-lite"/>
    </source>
</evidence>
<feature type="region of interest" description="Disordered" evidence="2">
    <location>
        <begin position="1"/>
        <end position="20"/>
    </location>
</feature>
<evidence type="ECO:0000256" key="1">
    <source>
        <dbReference type="SAM" id="Coils"/>
    </source>
</evidence>
<dbReference type="PaxDb" id="284590-B5FV77"/>
<sequence length="75" mass="8430">MTSEEPPLTDLTPATLADTLKKIDQGEKTADQMERILNQMEDKIELLLKDLSALESDNKDLIGVTDDRNLDNDDK</sequence>
<keyword evidence="4" id="KW-1185">Reference proteome</keyword>
<keyword evidence="1" id="KW-0175">Coiled coil</keyword>
<reference evidence="3 4" key="1">
    <citation type="journal article" date="2004" name="Nature">
        <title>Genome evolution in yeasts.</title>
        <authorList>
            <consortium name="Genolevures"/>
            <person name="Dujon B."/>
            <person name="Sherman D."/>
            <person name="Fischer G."/>
            <person name="Durrens P."/>
            <person name="Casaregola S."/>
            <person name="Lafontaine I."/>
            <person name="de Montigny J."/>
            <person name="Marck C."/>
            <person name="Neuveglise C."/>
            <person name="Talla E."/>
            <person name="Goffard N."/>
            <person name="Frangeul L."/>
            <person name="Aigle M."/>
            <person name="Anthouard V."/>
            <person name="Babour A."/>
            <person name="Barbe V."/>
            <person name="Barnay S."/>
            <person name="Blanchin S."/>
            <person name="Beckerich J.M."/>
            <person name="Beyne E."/>
            <person name="Bleykasten C."/>
            <person name="Boisrame A."/>
            <person name="Boyer J."/>
            <person name="Cattolico L."/>
            <person name="Confanioleri F."/>
            <person name="de Daruvar A."/>
            <person name="Despons L."/>
            <person name="Fabre E."/>
            <person name="Fairhead C."/>
            <person name="Ferry-Dumazet H."/>
            <person name="Groppi A."/>
            <person name="Hantraye F."/>
            <person name="Hennequin C."/>
            <person name="Jauniaux N."/>
            <person name="Joyet P."/>
            <person name="Kachouri R."/>
            <person name="Kerrest A."/>
            <person name="Koszul R."/>
            <person name="Lemaire M."/>
            <person name="Lesur I."/>
            <person name="Ma L."/>
            <person name="Muller H."/>
            <person name="Nicaud J.M."/>
            <person name="Nikolski M."/>
            <person name="Oztas S."/>
            <person name="Ozier-Kalogeropoulos O."/>
            <person name="Pellenz S."/>
            <person name="Potier S."/>
            <person name="Richard G.F."/>
            <person name="Straub M.L."/>
            <person name="Suleau A."/>
            <person name="Swennene D."/>
            <person name="Tekaia F."/>
            <person name="Wesolowski-Louvel M."/>
            <person name="Westhof E."/>
            <person name="Wirth B."/>
            <person name="Zeniou-Meyer M."/>
            <person name="Zivanovic I."/>
            <person name="Bolotin-Fukuhara M."/>
            <person name="Thierry A."/>
            <person name="Bouchier C."/>
            <person name="Caudron B."/>
            <person name="Scarpelli C."/>
            <person name="Gaillardin C."/>
            <person name="Weissenbach J."/>
            <person name="Wincker P."/>
            <person name="Souciet J.L."/>
        </authorList>
    </citation>
    <scope>NUCLEOTIDE SEQUENCE [LARGE SCALE GENOMIC DNA]</scope>
    <source>
        <strain evidence="4">ATCC 8585 / CBS 2359 / DSM 70799 / NBRC 1267 / NRRL Y-1140 / WM37</strain>
    </source>
</reference>
<dbReference type="HOGENOM" id="CLU_2671417_0_0_1"/>
<dbReference type="AlphaFoldDB" id="B5FV77"/>
<gene>
    <name evidence="3" type="ORF">KLLA0_D13871g</name>
</gene>
<dbReference type="Proteomes" id="UP000000598">
    <property type="component" value="Chromosome D"/>
</dbReference>
<accession>B5FV77</accession>
<proteinExistence type="predicted"/>
<name>B5FV77_KLULA</name>
<evidence type="ECO:0000313" key="4">
    <source>
        <dbReference type="Proteomes" id="UP000000598"/>
    </source>
</evidence>
<dbReference type="KEGG" id="kla:KLLA0_D13871g"/>
<dbReference type="EMBL" id="CR382124">
    <property type="protein sequence ID" value="CAR64378.1"/>
    <property type="molecule type" value="Genomic_DNA"/>
</dbReference>
<evidence type="ECO:0000313" key="3">
    <source>
        <dbReference type="EMBL" id="CAR64378.1"/>
    </source>
</evidence>
<protein>
    <submittedName>
        <fullName evidence="3">KLLA0D13871p</fullName>
    </submittedName>
</protein>